<proteinExistence type="predicted"/>
<organism evidence="1 2">
    <name type="scientific">Neophaeococcomyces mojaviensis</name>
    <dbReference type="NCBI Taxonomy" id="3383035"/>
    <lineage>
        <taxon>Eukaryota</taxon>
        <taxon>Fungi</taxon>
        <taxon>Dikarya</taxon>
        <taxon>Ascomycota</taxon>
        <taxon>Pezizomycotina</taxon>
        <taxon>Eurotiomycetes</taxon>
        <taxon>Chaetothyriomycetidae</taxon>
        <taxon>Chaetothyriales</taxon>
        <taxon>Chaetothyriales incertae sedis</taxon>
        <taxon>Neophaeococcomyces</taxon>
    </lineage>
</organism>
<dbReference type="EMBL" id="JAPDRQ010000047">
    <property type="protein sequence ID" value="KAJ9658761.1"/>
    <property type="molecule type" value="Genomic_DNA"/>
</dbReference>
<evidence type="ECO:0000313" key="1">
    <source>
        <dbReference type="EMBL" id="KAJ9658761.1"/>
    </source>
</evidence>
<keyword evidence="2" id="KW-1185">Reference proteome</keyword>
<comment type="caution">
    <text evidence="1">The sequence shown here is derived from an EMBL/GenBank/DDBJ whole genome shotgun (WGS) entry which is preliminary data.</text>
</comment>
<dbReference type="Proteomes" id="UP001172386">
    <property type="component" value="Unassembled WGS sequence"/>
</dbReference>
<accession>A0ACC3ABN1</accession>
<sequence length="564" mass="64955">MSHTTLYEGHPAISFTQYLVEGRQNYKDVQRRILDAEHERDSLSINSRTNRDTLNGISSIVHLRQRYTPDATEDQRKRANYKRSQRRQRRRHRTRSEIPQTPTSPEGASTSGSRLDLDPSDPVAQSPLTSPLSECDTQCLSPIGPSLEHDDLNKQLLRDNEETIVDAGTIRGNPRFIQASSRPLCTRLETLQLQYQIDRLEKDNQYYQKKHLEAEERANDLERLHFVKENTQGILAQQDSDFTRRMLNDYQMKIQNLKMQLQRHVNLDRIILSTRKQASVSDREKLTNHMSSMANELEHVMCYAINEMIDLNHVRSDVECPELHALTGRILRQGDSGRKLVSYHYAVRSLISAALCLWVFEIEWREQCLSNSLLMDTLVSHVVTHDGAKTAQALLFAANQTVIESSYFQDEVIPRRAERLTLRLLDTLDPMKLFCGTDVSNYDNLQDQWQQEKDRLRNIFIEALKVKALTLISSNIFEAELPRAGEGFSRPVTQVESYVHGLDMKEASLPASSVFLSLAPGLRSYTHDRKVVDYNSFRLASGHHDEDDPVMRPLILEERRALHP</sequence>
<protein>
    <submittedName>
        <fullName evidence="1">Uncharacterized protein</fullName>
    </submittedName>
</protein>
<name>A0ACC3ABN1_9EURO</name>
<gene>
    <name evidence="1" type="ORF">H2198_003507</name>
</gene>
<reference evidence="1" key="1">
    <citation type="submission" date="2022-10" db="EMBL/GenBank/DDBJ databases">
        <title>Culturing micro-colonial fungi from biological soil crusts in the Mojave desert and describing Neophaeococcomyces mojavensis, and introducing the new genera and species Taxawa tesnikishii.</title>
        <authorList>
            <person name="Kurbessoian T."/>
            <person name="Stajich J.E."/>
        </authorList>
    </citation>
    <scope>NUCLEOTIDE SEQUENCE</scope>
    <source>
        <strain evidence="1">JES_112</strain>
    </source>
</reference>
<evidence type="ECO:0000313" key="2">
    <source>
        <dbReference type="Proteomes" id="UP001172386"/>
    </source>
</evidence>